<name>A0ABV7H3J9_9BURK</name>
<dbReference type="InterPro" id="IPR036291">
    <property type="entry name" value="NAD(P)-bd_dom_sf"/>
</dbReference>
<dbReference type="RefSeq" id="WP_377304529.1">
    <property type="nucleotide sequence ID" value="NZ_CP180191.1"/>
</dbReference>
<dbReference type="Pfam" id="PF13460">
    <property type="entry name" value="NAD_binding_10"/>
    <property type="match status" value="1"/>
</dbReference>
<evidence type="ECO:0000313" key="3">
    <source>
        <dbReference type="Proteomes" id="UP001595556"/>
    </source>
</evidence>
<feature type="domain" description="NAD(P)-binding" evidence="1">
    <location>
        <begin position="22"/>
        <end position="177"/>
    </location>
</feature>
<protein>
    <submittedName>
        <fullName evidence="2">NAD(P)H-binding protein</fullName>
    </submittedName>
</protein>
<dbReference type="Gene3D" id="3.40.50.720">
    <property type="entry name" value="NAD(P)-binding Rossmann-like Domain"/>
    <property type="match status" value="1"/>
</dbReference>
<dbReference type="PANTHER" id="PTHR14097:SF7">
    <property type="entry name" value="OXIDOREDUCTASE HTATIP2"/>
    <property type="match status" value="1"/>
</dbReference>
<dbReference type="InterPro" id="IPR016040">
    <property type="entry name" value="NAD(P)-bd_dom"/>
</dbReference>
<sequence length="247" mass="25471">MAVRMGASGPAAAAGEIVWVAGATGLTGRALVGQLLNDPQVRQVVALVRRAGSLLVQGAARPDSKLIECVVDYAALDADAALSAAPAPAVLYICLGTTIRTAGSQAAFRKVDFDAVLAVARAAQARGAQHVGVVSALGADTASRVFYSRVKGEMEAALKALNLPSLHIVRPSFLLGDRQERRIGEAIGIAAVQLLRPVLIGPWAQYRGVDVQTVAAALRAGAHLRSAGGLRVSQSEQLASLVLEQGT</sequence>
<dbReference type="EMBL" id="JBHRTI010000007">
    <property type="protein sequence ID" value="MFC3148503.1"/>
    <property type="molecule type" value="Genomic_DNA"/>
</dbReference>
<organism evidence="2 3">
    <name type="scientific">Piscinibacterium candidicorallinum</name>
    <dbReference type="NCBI Taxonomy" id="1793872"/>
    <lineage>
        <taxon>Bacteria</taxon>
        <taxon>Pseudomonadati</taxon>
        <taxon>Pseudomonadota</taxon>
        <taxon>Betaproteobacteria</taxon>
        <taxon>Burkholderiales</taxon>
        <taxon>Piscinibacterium</taxon>
    </lineage>
</organism>
<accession>A0ABV7H3J9</accession>
<evidence type="ECO:0000313" key="2">
    <source>
        <dbReference type="EMBL" id="MFC3148503.1"/>
    </source>
</evidence>
<dbReference type="SUPFAM" id="SSF51735">
    <property type="entry name" value="NAD(P)-binding Rossmann-fold domains"/>
    <property type="match status" value="1"/>
</dbReference>
<reference evidence="3" key="1">
    <citation type="journal article" date="2019" name="Int. J. Syst. Evol. Microbiol.">
        <title>The Global Catalogue of Microorganisms (GCM) 10K type strain sequencing project: providing services to taxonomists for standard genome sequencing and annotation.</title>
        <authorList>
            <consortium name="The Broad Institute Genomics Platform"/>
            <consortium name="The Broad Institute Genome Sequencing Center for Infectious Disease"/>
            <person name="Wu L."/>
            <person name="Ma J."/>
        </authorList>
    </citation>
    <scope>NUCLEOTIDE SEQUENCE [LARGE SCALE GENOMIC DNA]</scope>
    <source>
        <strain evidence="3">KCTC 52168</strain>
    </source>
</reference>
<gene>
    <name evidence="2" type="ORF">ACFOEN_12800</name>
</gene>
<comment type="caution">
    <text evidence="2">The sequence shown here is derived from an EMBL/GenBank/DDBJ whole genome shotgun (WGS) entry which is preliminary data.</text>
</comment>
<dbReference type="PANTHER" id="PTHR14097">
    <property type="entry name" value="OXIDOREDUCTASE HTATIP2"/>
    <property type="match status" value="1"/>
</dbReference>
<keyword evidence="3" id="KW-1185">Reference proteome</keyword>
<proteinExistence type="predicted"/>
<dbReference type="Proteomes" id="UP001595556">
    <property type="component" value="Unassembled WGS sequence"/>
</dbReference>
<evidence type="ECO:0000259" key="1">
    <source>
        <dbReference type="Pfam" id="PF13460"/>
    </source>
</evidence>